<evidence type="ECO:0000313" key="2">
    <source>
        <dbReference type="Proteomes" id="UP001283361"/>
    </source>
</evidence>
<reference evidence="1" key="1">
    <citation type="journal article" date="2023" name="G3 (Bethesda)">
        <title>A reference genome for the long-term kleptoplast-retaining sea slug Elysia crispata morphotype clarki.</title>
        <authorList>
            <person name="Eastman K.E."/>
            <person name="Pendleton A.L."/>
            <person name="Shaikh M.A."/>
            <person name="Suttiyut T."/>
            <person name="Ogas R."/>
            <person name="Tomko P."/>
            <person name="Gavelis G."/>
            <person name="Widhalm J.R."/>
            <person name="Wisecaver J.H."/>
        </authorList>
    </citation>
    <scope>NUCLEOTIDE SEQUENCE</scope>
    <source>
        <strain evidence="1">ECLA1</strain>
    </source>
</reference>
<evidence type="ECO:0000313" key="1">
    <source>
        <dbReference type="EMBL" id="KAK3760223.1"/>
    </source>
</evidence>
<comment type="caution">
    <text evidence="1">The sequence shown here is derived from an EMBL/GenBank/DDBJ whole genome shotgun (WGS) entry which is preliminary data.</text>
</comment>
<sequence>MPTDGVVTSTPNTPQYCIDSFNEATINQVVVEEHHWCSAAERYATCINGLTNLRSPKMRKRYLIKLRAWFRHKPSCDVESLING</sequence>
<keyword evidence="2" id="KW-1185">Reference proteome</keyword>
<dbReference type="EMBL" id="JAWDGP010005038">
    <property type="protein sequence ID" value="KAK3760223.1"/>
    <property type="molecule type" value="Genomic_DNA"/>
</dbReference>
<name>A0AAE0YZP3_9GAST</name>
<dbReference type="AlphaFoldDB" id="A0AAE0YZP3"/>
<protein>
    <submittedName>
        <fullName evidence="1">Uncharacterized protein</fullName>
    </submittedName>
</protein>
<gene>
    <name evidence="1" type="ORF">RRG08_005039</name>
</gene>
<organism evidence="1 2">
    <name type="scientific">Elysia crispata</name>
    <name type="common">lettuce slug</name>
    <dbReference type="NCBI Taxonomy" id="231223"/>
    <lineage>
        <taxon>Eukaryota</taxon>
        <taxon>Metazoa</taxon>
        <taxon>Spiralia</taxon>
        <taxon>Lophotrochozoa</taxon>
        <taxon>Mollusca</taxon>
        <taxon>Gastropoda</taxon>
        <taxon>Heterobranchia</taxon>
        <taxon>Euthyneura</taxon>
        <taxon>Panpulmonata</taxon>
        <taxon>Sacoglossa</taxon>
        <taxon>Placobranchoidea</taxon>
        <taxon>Plakobranchidae</taxon>
        <taxon>Elysia</taxon>
    </lineage>
</organism>
<dbReference type="Proteomes" id="UP001283361">
    <property type="component" value="Unassembled WGS sequence"/>
</dbReference>
<proteinExistence type="predicted"/>
<accession>A0AAE0YZP3</accession>